<comment type="caution">
    <text evidence="2">The sequence shown here is derived from an EMBL/GenBank/DDBJ whole genome shotgun (WGS) entry which is preliminary data.</text>
</comment>
<dbReference type="Proteomes" id="UP001595818">
    <property type="component" value="Unassembled WGS sequence"/>
</dbReference>
<dbReference type="PROSITE" id="PS51257">
    <property type="entry name" value="PROKAR_LIPOPROTEIN"/>
    <property type="match status" value="1"/>
</dbReference>
<reference evidence="3" key="1">
    <citation type="journal article" date="2019" name="Int. J. Syst. Evol. Microbiol.">
        <title>The Global Catalogue of Microorganisms (GCM) 10K type strain sequencing project: providing services to taxonomists for standard genome sequencing and annotation.</title>
        <authorList>
            <consortium name="The Broad Institute Genomics Platform"/>
            <consortium name="The Broad Institute Genome Sequencing Center for Infectious Disease"/>
            <person name="Wu L."/>
            <person name="Ma J."/>
        </authorList>
    </citation>
    <scope>NUCLEOTIDE SEQUENCE [LARGE SCALE GENOMIC DNA]</scope>
    <source>
        <strain evidence="3">CGMCC 4.7466</strain>
    </source>
</reference>
<evidence type="ECO:0000256" key="1">
    <source>
        <dbReference type="SAM" id="MobiDB-lite"/>
    </source>
</evidence>
<feature type="region of interest" description="Disordered" evidence="1">
    <location>
        <begin position="61"/>
        <end position="143"/>
    </location>
</feature>
<evidence type="ECO:0000313" key="3">
    <source>
        <dbReference type="Proteomes" id="UP001595818"/>
    </source>
</evidence>
<organism evidence="2 3">
    <name type="scientific">Negadavirga shengliensis</name>
    <dbReference type="NCBI Taxonomy" id="1389218"/>
    <lineage>
        <taxon>Bacteria</taxon>
        <taxon>Pseudomonadati</taxon>
        <taxon>Bacteroidota</taxon>
        <taxon>Cytophagia</taxon>
        <taxon>Cytophagales</taxon>
        <taxon>Cyclobacteriaceae</taxon>
        <taxon>Negadavirga</taxon>
    </lineage>
</organism>
<dbReference type="EMBL" id="JBHSJJ010000001">
    <property type="protein sequence ID" value="MFC4870185.1"/>
    <property type="molecule type" value="Genomic_DNA"/>
</dbReference>
<proteinExistence type="predicted"/>
<sequence length="143" mass="15909">MKRSMIAILTVFVLFLLTSCLPSNRVVDGYYYDNVYFGHPGYYYYPGPGIYPRNNVIIQQNQPNRNTRVAPRSNRGSSTVAPDNRRSRSNERPAVQQRNQRRSNTGNVNRSSAPAPSRSNVGTPRGNNRSSGGTTGSGRRGNN</sequence>
<evidence type="ECO:0000313" key="2">
    <source>
        <dbReference type="EMBL" id="MFC4870185.1"/>
    </source>
</evidence>
<protein>
    <submittedName>
        <fullName evidence="2">Uncharacterized protein</fullName>
    </submittedName>
</protein>
<keyword evidence="3" id="KW-1185">Reference proteome</keyword>
<feature type="compositionally biased region" description="Gly residues" evidence="1">
    <location>
        <begin position="133"/>
        <end position="143"/>
    </location>
</feature>
<dbReference type="RefSeq" id="WP_377060504.1">
    <property type="nucleotide sequence ID" value="NZ_JBHSJJ010000001.1"/>
</dbReference>
<feature type="compositionally biased region" description="Polar residues" evidence="1">
    <location>
        <begin position="96"/>
        <end position="122"/>
    </location>
</feature>
<name>A0ABV9SV65_9BACT</name>
<accession>A0ABV9SV65</accession>
<gene>
    <name evidence="2" type="ORF">ACFPFU_00690</name>
</gene>